<dbReference type="InterPro" id="IPR009057">
    <property type="entry name" value="Homeodomain-like_sf"/>
</dbReference>
<dbReference type="Gene3D" id="1.10.10.60">
    <property type="entry name" value="Homeodomain-like"/>
    <property type="match status" value="1"/>
</dbReference>
<dbReference type="AlphaFoldDB" id="A0A1T1H818"/>
<reference evidence="6" key="1">
    <citation type="submission" date="2017-02" db="EMBL/GenBank/DDBJ databases">
        <title>Draft Genome Sequence of the Salt Water Bacterium Oceanospirillum linum ATCC 11336.</title>
        <authorList>
            <person name="Trachtenberg A.M."/>
            <person name="Carney J.G."/>
            <person name="Linnane J.D."/>
            <person name="Rheaume B.A."/>
            <person name="Pitts N.L."/>
            <person name="Mykles D.L."/>
            <person name="Maclea K.S."/>
        </authorList>
    </citation>
    <scope>NUCLEOTIDE SEQUENCE [LARGE SCALE GENOMIC DNA]</scope>
    <source>
        <strain evidence="6">ATCC 11336</strain>
    </source>
</reference>
<evidence type="ECO:0000256" key="4">
    <source>
        <dbReference type="PROSITE-ProRule" id="PRU00335"/>
    </source>
</evidence>
<dbReference type="SUPFAM" id="SSF46689">
    <property type="entry name" value="Homeodomain-like"/>
    <property type="match status" value="1"/>
</dbReference>
<keyword evidence="3" id="KW-0804">Transcription</keyword>
<dbReference type="SUPFAM" id="SSF48498">
    <property type="entry name" value="Tetracyclin repressor-like, C-terminal domain"/>
    <property type="match status" value="1"/>
</dbReference>
<dbReference type="InterPro" id="IPR036271">
    <property type="entry name" value="Tet_transcr_reg_TetR-rel_C_sf"/>
</dbReference>
<dbReference type="GO" id="GO:0003677">
    <property type="term" value="F:DNA binding"/>
    <property type="evidence" value="ECO:0007669"/>
    <property type="project" value="UniProtKB-UniRule"/>
</dbReference>
<evidence type="ECO:0000313" key="7">
    <source>
        <dbReference type="Proteomes" id="UP000190064"/>
    </source>
</evidence>
<feature type="DNA-binding region" description="H-T-H motif" evidence="4">
    <location>
        <begin position="32"/>
        <end position="51"/>
    </location>
</feature>
<name>A0A1T1H818_OCELI</name>
<dbReference type="PRINTS" id="PR00455">
    <property type="entry name" value="HTHTETR"/>
</dbReference>
<keyword evidence="1" id="KW-0805">Transcription regulation</keyword>
<dbReference type="Gene3D" id="1.10.357.10">
    <property type="entry name" value="Tetracycline Repressor, domain 2"/>
    <property type="match status" value="1"/>
</dbReference>
<evidence type="ECO:0000259" key="5">
    <source>
        <dbReference type="PROSITE" id="PS50977"/>
    </source>
</evidence>
<dbReference type="Pfam" id="PF00440">
    <property type="entry name" value="TetR_N"/>
    <property type="match status" value="1"/>
</dbReference>
<dbReference type="RefSeq" id="WP_078320790.1">
    <property type="nucleotide sequence ID" value="NZ_FXTS01000011.1"/>
</dbReference>
<evidence type="ECO:0000256" key="2">
    <source>
        <dbReference type="ARBA" id="ARBA00023125"/>
    </source>
</evidence>
<keyword evidence="7" id="KW-1185">Reference proteome</keyword>
<gene>
    <name evidence="6" type="ORF">BTA35_0215865</name>
</gene>
<evidence type="ECO:0000256" key="1">
    <source>
        <dbReference type="ARBA" id="ARBA00023015"/>
    </source>
</evidence>
<keyword evidence="2 4" id="KW-0238">DNA-binding</keyword>
<dbReference type="EMBL" id="MTSD02000010">
    <property type="protein sequence ID" value="OOV85982.1"/>
    <property type="molecule type" value="Genomic_DNA"/>
</dbReference>
<dbReference type="InterPro" id="IPR001647">
    <property type="entry name" value="HTH_TetR"/>
</dbReference>
<dbReference type="PANTHER" id="PTHR47506:SF7">
    <property type="entry name" value="TRANSCRIPTIONAL REGULATORY PROTEIN"/>
    <property type="match status" value="1"/>
</dbReference>
<dbReference type="Proteomes" id="UP000190064">
    <property type="component" value="Unassembled WGS sequence"/>
</dbReference>
<evidence type="ECO:0000256" key="3">
    <source>
        <dbReference type="ARBA" id="ARBA00023163"/>
    </source>
</evidence>
<proteinExistence type="predicted"/>
<dbReference type="PROSITE" id="PS50977">
    <property type="entry name" value="HTH_TETR_2"/>
    <property type="match status" value="1"/>
</dbReference>
<feature type="domain" description="HTH tetR-type" evidence="5">
    <location>
        <begin position="9"/>
        <end position="69"/>
    </location>
</feature>
<evidence type="ECO:0000313" key="6">
    <source>
        <dbReference type="EMBL" id="OOV85982.1"/>
    </source>
</evidence>
<protein>
    <recommendedName>
        <fullName evidence="5">HTH tetR-type domain-containing protein</fullName>
    </recommendedName>
</protein>
<accession>A0A1T1H818</accession>
<dbReference type="PANTHER" id="PTHR47506">
    <property type="entry name" value="TRANSCRIPTIONAL REGULATORY PROTEIN"/>
    <property type="match status" value="1"/>
</dbReference>
<comment type="caution">
    <text evidence="6">The sequence shown here is derived from an EMBL/GenBank/DDBJ whole genome shotgun (WGS) entry which is preliminary data.</text>
</comment>
<organism evidence="6 7">
    <name type="scientific">Oceanospirillum linum</name>
    <dbReference type="NCBI Taxonomy" id="966"/>
    <lineage>
        <taxon>Bacteria</taxon>
        <taxon>Pseudomonadati</taxon>
        <taxon>Pseudomonadota</taxon>
        <taxon>Gammaproteobacteria</taxon>
        <taxon>Oceanospirillales</taxon>
        <taxon>Oceanospirillaceae</taxon>
        <taxon>Oceanospirillum</taxon>
    </lineage>
</organism>
<dbReference type="STRING" id="966.BTA35_0215865"/>
<sequence length="194" mass="21093">MSVRAEMKQASREKILDAAGKQMRVEGLSGAGVASVMSEAGLTHGAFYSHFKNKDDMLCQALNHALKDNRSRWLGQPKKESWAQRLSRLAKRYLTGAHRGDLADSCALASLCTEAGKGSDRFKAYYEQELIETLDQLCGGSFAQADADKQQEALAFMSMMIGSIALSRAVVSEQLSDQLLQAGTDLAGRLADQD</sequence>